<dbReference type="GO" id="GO:0008654">
    <property type="term" value="P:phospholipid biosynthetic process"/>
    <property type="evidence" value="ECO:0007669"/>
    <property type="project" value="UniProtKB-KW"/>
</dbReference>
<evidence type="ECO:0000256" key="9">
    <source>
        <dbReference type="ARBA" id="ARBA00022842"/>
    </source>
</evidence>
<dbReference type="RefSeq" id="WP_271636319.1">
    <property type="nucleotide sequence ID" value="NZ_CP094970.1"/>
</dbReference>
<comment type="cofactor">
    <cofactor evidence="1">
        <name>Mg(2+)</name>
        <dbReference type="ChEBI" id="CHEBI:18420"/>
    </cofactor>
</comment>
<keyword evidence="3" id="KW-0444">Lipid biosynthesis</keyword>
<evidence type="ECO:0000259" key="13">
    <source>
        <dbReference type="PROSITE" id="PS50146"/>
    </source>
</evidence>
<dbReference type="Gene3D" id="2.60.200.40">
    <property type="match status" value="1"/>
</dbReference>
<dbReference type="NCBIfam" id="TIGR00147">
    <property type="entry name" value="YegS/Rv2252/BmrU family lipid kinase"/>
    <property type="match status" value="1"/>
</dbReference>
<keyword evidence="6" id="KW-0547">Nucleotide-binding</keyword>
<keyword evidence="15" id="KW-1185">Reference proteome</keyword>
<evidence type="ECO:0000256" key="8">
    <source>
        <dbReference type="ARBA" id="ARBA00022840"/>
    </source>
</evidence>
<feature type="domain" description="DAGKc" evidence="13">
    <location>
        <begin position="5"/>
        <end position="134"/>
    </location>
</feature>
<keyword evidence="12" id="KW-1208">Phospholipid metabolism</keyword>
<reference evidence="14" key="1">
    <citation type="submission" date="2022-01" db="EMBL/GenBank/DDBJ databases">
        <title>Nocardioidaceae gen. sp. A5X3R13.</title>
        <authorList>
            <person name="Lopez Marin M.A."/>
            <person name="Uhlik O."/>
        </authorList>
    </citation>
    <scope>NUCLEOTIDE SEQUENCE</scope>
    <source>
        <strain evidence="14">A5X3R13</strain>
    </source>
</reference>
<keyword evidence="5" id="KW-0479">Metal-binding</keyword>
<dbReference type="EC" id="2.7.1.-" evidence="14"/>
<evidence type="ECO:0000256" key="7">
    <source>
        <dbReference type="ARBA" id="ARBA00022777"/>
    </source>
</evidence>
<keyword evidence="4 14" id="KW-0808">Transferase</keyword>
<accession>A0AA46YN87</accession>
<proteinExistence type="inferred from homology"/>
<dbReference type="NCBIfam" id="NF009604">
    <property type="entry name" value="PRK13057.1"/>
    <property type="match status" value="1"/>
</dbReference>
<evidence type="ECO:0000256" key="6">
    <source>
        <dbReference type="ARBA" id="ARBA00022741"/>
    </source>
</evidence>
<dbReference type="Proteomes" id="UP001164390">
    <property type="component" value="Chromosome"/>
</dbReference>
<dbReference type="GO" id="GO:0046872">
    <property type="term" value="F:metal ion binding"/>
    <property type="evidence" value="ECO:0007669"/>
    <property type="project" value="UniProtKB-KW"/>
</dbReference>
<name>A0AA46YN87_9ACTN</name>
<dbReference type="InterPro" id="IPR017438">
    <property type="entry name" value="ATP-NAD_kinase_N"/>
</dbReference>
<keyword evidence="9" id="KW-0460">Magnesium</keyword>
<evidence type="ECO:0000256" key="1">
    <source>
        <dbReference type="ARBA" id="ARBA00001946"/>
    </source>
</evidence>
<dbReference type="SMART" id="SM00046">
    <property type="entry name" value="DAGKc"/>
    <property type="match status" value="1"/>
</dbReference>
<keyword evidence="7 14" id="KW-0418">Kinase</keyword>
<dbReference type="InterPro" id="IPR050187">
    <property type="entry name" value="Lipid_Phosphate_FormReg"/>
</dbReference>
<dbReference type="Pfam" id="PF19279">
    <property type="entry name" value="YegS_C"/>
    <property type="match status" value="1"/>
</dbReference>
<evidence type="ECO:0000256" key="3">
    <source>
        <dbReference type="ARBA" id="ARBA00022516"/>
    </source>
</evidence>
<keyword evidence="10" id="KW-0443">Lipid metabolism</keyword>
<evidence type="ECO:0000256" key="11">
    <source>
        <dbReference type="ARBA" id="ARBA00023209"/>
    </source>
</evidence>
<protein>
    <submittedName>
        <fullName evidence="14">Lipid kinase</fullName>
        <ecNumber evidence="14">2.7.1.-</ecNumber>
    </submittedName>
</protein>
<evidence type="ECO:0000313" key="15">
    <source>
        <dbReference type="Proteomes" id="UP001164390"/>
    </source>
</evidence>
<keyword evidence="8" id="KW-0067">ATP-binding</keyword>
<dbReference type="PANTHER" id="PTHR12358:SF106">
    <property type="entry name" value="LIPID KINASE YEGS"/>
    <property type="match status" value="1"/>
</dbReference>
<dbReference type="GO" id="GO:0005524">
    <property type="term" value="F:ATP binding"/>
    <property type="evidence" value="ECO:0007669"/>
    <property type="project" value="UniProtKB-KW"/>
</dbReference>
<dbReference type="Gene3D" id="3.40.50.10330">
    <property type="entry name" value="Probable inorganic polyphosphate/atp-NAD kinase, domain 1"/>
    <property type="match status" value="1"/>
</dbReference>
<comment type="similarity">
    <text evidence="2">Belongs to the diacylglycerol/lipid kinase family.</text>
</comment>
<evidence type="ECO:0000256" key="10">
    <source>
        <dbReference type="ARBA" id="ARBA00023098"/>
    </source>
</evidence>
<dbReference type="InterPro" id="IPR016064">
    <property type="entry name" value="NAD/diacylglycerol_kinase_sf"/>
</dbReference>
<sequence>MASTSRFTRVALVVNAASRTGSEAYDEAHRRLSELGVAPDVAYPVRDPARLGDVLDSVTADGCDLVVVGGGDGTLSTAIDHLARHDMALGVLPLGTANDLARTLQVPAEIGAACETIANGKLVDIDVGGMGDQTFCNVASIGLAVGVTRALTPGLKRRLGPLAYPVATMRAYRQHRPFTTYLDFPDGDHESIRVDDTIAVAIGNGRYYGGGNVISPDSGIDDHSLDVYVIPRGTARERIGVVRRVRDGSFVDHDHVIHVTTARIRLRADPEQPINLDGEVVASTPQEFVVHRNALDVLVPEDSTAAAHDG</sequence>
<dbReference type="Pfam" id="PF00781">
    <property type="entry name" value="DAGK_cat"/>
    <property type="match status" value="1"/>
</dbReference>
<dbReference type="InterPro" id="IPR001206">
    <property type="entry name" value="Diacylglycerol_kinase_cat_dom"/>
</dbReference>
<dbReference type="SUPFAM" id="SSF111331">
    <property type="entry name" value="NAD kinase/diacylglycerol kinase-like"/>
    <property type="match status" value="1"/>
</dbReference>
<evidence type="ECO:0000256" key="2">
    <source>
        <dbReference type="ARBA" id="ARBA00005983"/>
    </source>
</evidence>
<gene>
    <name evidence="14" type="ORF">L0C25_09825</name>
</gene>
<evidence type="ECO:0000256" key="5">
    <source>
        <dbReference type="ARBA" id="ARBA00022723"/>
    </source>
</evidence>
<dbReference type="InterPro" id="IPR005218">
    <property type="entry name" value="Diacylglycerol/lipid_kinase"/>
</dbReference>
<dbReference type="GO" id="GO:0016301">
    <property type="term" value="F:kinase activity"/>
    <property type="evidence" value="ECO:0007669"/>
    <property type="project" value="UniProtKB-KW"/>
</dbReference>
<organism evidence="14 15">
    <name type="scientific">Solicola gregarius</name>
    <dbReference type="NCBI Taxonomy" id="2908642"/>
    <lineage>
        <taxon>Bacteria</taxon>
        <taxon>Bacillati</taxon>
        <taxon>Actinomycetota</taxon>
        <taxon>Actinomycetes</taxon>
        <taxon>Propionibacteriales</taxon>
        <taxon>Nocardioidaceae</taxon>
        <taxon>Solicola</taxon>
    </lineage>
</organism>
<dbReference type="PROSITE" id="PS50146">
    <property type="entry name" value="DAGK"/>
    <property type="match status" value="1"/>
</dbReference>
<dbReference type="InterPro" id="IPR045540">
    <property type="entry name" value="YegS/DAGK_C"/>
</dbReference>
<evidence type="ECO:0000256" key="12">
    <source>
        <dbReference type="ARBA" id="ARBA00023264"/>
    </source>
</evidence>
<evidence type="ECO:0000313" key="14">
    <source>
        <dbReference type="EMBL" id="UYM07349.1"/>
    </source>
</evidence>
<dbReference type="PANTHER" id="PTHR12358">
    <property type="entry name" value="SPHINGOSINE KINASE"/>
    <property type="match status" value="1"/>
</dbReference>
<dbReference type="EMBL" id="CP094970">
    <property type="protein sequence ID" value="UYM07349.1"/>
    <property type="molecule type" value="Genomic_DNA"/>
</dbReference>
<keyword evidence="11" id="KW-0594">Phospholipid biosynthesis</keyword>
<dbReference type="GO" id="GO:0005886">
    <property type="term" value="C:plasma membrane"/>
    <property type="evidence" value="ECO:0007669"/>
    <property type="project" value="TreeGrafter"/>
</dbReference>
<dbReference type="KEGG" id="sgrg:L0C25_09825"/>
<evidence type="ECO:0000256" key="4">
    <source>
        <dbReference type="ARBA" id="ARBA00022679"/>
    </source>
</evidence>
<dbReference type="AlphaFoldDB" id="A0AA46YN87"/>